<sequence>MSDPASTVTVMSRSKRSDGGGRGLAIIVFLALLWWLRWFIVAGAVIAVLVIVVRRLLRSYAVRRRAEGDRLQAMRQRAEIQNAQVLRGDPHGFYGQYPLPDQELIPRWYKAG</sequence>
<gene>
    <name evidence="2" type="ORF">MTER_34140</name>
</gene>
<proteinExistence type="predicted"/>
<evidence type="ECO:0000313" key="3">
    <source>
        <dbReference type="Proteomes" id="UP000467636"/>
    </source>
</evidence>
<dbReference type="Proteomes" id="UP000467636">
    <property type="component" value="Chromosome"/>
</dbReference>
<evidence type="ECO:0000256" key="1">
    <source>
        <dbReference type="SAM" id="Phobius"/>
    </source>
</evidence>
<reference evidence="2 3" key="1">
    <citation type="journal article" date="2019" name="Emerg. Microbes Infect.">
        <title>Comprehensive subspecies identification of 175 nontuberculous mycobacteria species based on 7547 genomic profiles.</title>
        <authorList>
            <person name="Matsumoto Y."/>
            <person name="Kinjo T."/>
            <person name="Motooka D."/>
            <person name="Nabeya D."/>
            <person name="Jung N."/>
            <person name="Uechi K."/>
            <person name="Horii T."/>
            <person name="Iida T."/>
            <person name="Fujita J."/>
            <person name="Nakamura S."/>
        </authorList>
    </citation>
    <scope>NUCLEOTIDE SEQUENCE [LARGE SCALE GENOMIC DNA]</scope>
    <source>
        <strain evidence="2 3">JCM 12143</strain>
    </source>
</reference>
<keyword evidence="1" id="KW-1133">Transmembrane helix</keyword>
<keyword evidence="3" id="KW-1185">Reference proteome</keyword>
<keyword evidence="1" id="KW-0812">Transmembrane</keyword>
<dbReference type="EMBL" id="AP022564">
    <property type="protein sequence ID" value="BBX24003.1"/>
    <property type="molecule type" value="Genomic_DNA"/>
</dbReference>
<protein>
    <recommendedName>
        <fullName evidence="4">Transmembrane protein</fullName>
    </recommendedName>
</protein>
<organism evidence="2 3">
    <name type="scientific">Mycolicibacter terrae</name>
    <dbReference type="NCBI Taxonomy" id="1788"/>
    <lineage>
        <taxon>Bacteria</taxon>
        <taxon>Bacillati</taxon>
        <taxon>Actinomycetota</taxon>
        <taxon>Actinomycetes</taxon>
        <taxon>Mycobacteriales</taxon>
        <taxon>Mycobacteriaceae</taxon>
        <taxon>Mycolicibacter</taxon>
    </lineage>
</organism>
<accession>A0AAD1I014</accession>
<evidence type="ECO:0000313" key="2">
    <source>
        <dbReference type="EMBL" id="BBX24003.1"/>
    </source>
</evidence>
<name>A0AAD1I014_9MYCO</name>
<feature type="transmembrane region" description="Helical" evidence="1">
    <location>
        <begin position="24"/>
        <end position="53"/>
    </location>
</feature>
<evidence type="ECO:0008006" key="4">
    <source>
        <dbReference type="Google" id="ProtNLM"/>
    </source>
</evidence>
<dbReference type="AlphaFoldDB" id="A0AAD1I014"/>
<keyword evidence="1" id="KW-0472">Membrane</keyword>